<evidence type="ECO:0000313" key="2">
    <source>
        <dbReference type="EMBL" id="CDG68657.1"/>
    </source>
</evidence>
<reference evidence="2" key="1">
    <citation type="journal article" date="2013" name="Genome Biol. Evol.">
        <title>Punctuated emergences of genetic and phenotypic innovations in eumetazoan, bilaterian, euteleostome, and hominidae ancestors.</title>
        <authorList>
            <person name="Wenger Y."/>
            <person name="Galliot B."/>
        </authorList>
    </citation>
    <scope>NUCLEOTIDE SEQUENCE</scope>
    <source>
        <tissue evidence="2">Whole animals</tissue>
    </source>
</reference>
<dbReference type="PANTHER" id="PTHR22028">
    <property type="entry name" value="SFI1 SPINDLE BODY DOMAIN-CONTAINING PROTEIN-RELATED"/>
    <property type="match status" value="1"/>
</dbReference>
<accession>T2M9P5</accession>
<feature type="coiled-coil region" evidence="1">
    <location>
        <begin position="1"/>
        <end position="71"/>
    </location>
</feature>
<dbReference type="OrthoDB" id="6256972at2759"/>
<dbReference type="AlphaFoldDB" id="T2M9P5"/>
<dbReference type="PANTHER" id="PTHR22028:SF5">
    <property type="entry name" value="COILED-COIL DOMAIN-CONTAINING PROTEIN 191"/>
    <property type="match status" value="1"/>
</dbReference>
<keyword evidence="1" id="KW-0175">Coiled coil</keyword>
<sequence>MEEREKKRKELKELVEAEKRKKEEDRLKELRRQQEERELEEQREKQERLRIKNEEKKLKLQREKEKVLRIKQHRFKNELAINHFNKVLLRKYGLQPLKNIVAVTQRNIEISCKHRSITLLRLVMNKWFSYAKTKVLDRVTMADQFYNKLLLKRGVNSLLKACFYHQRKMDIAANFSCVRIMKYTFKLWQTFVTDERILMWAKESSAIDQNTQRLLKKYFTAWITYVKFQANERQREIGRELLRKKVQLWLPDYFGKTQQEENDFGKKQYEECIRDF</sequence>
<gene>
    <name evidence="2" type="primary">KIAA1407</name>
</gene>
<proteinExistence type="evidence at transcript level"/>
<dbReference type="EMBL" id="HAAD01002425">
    <property type="protein sequence ID" value="CDG68657.1"/>
    <property type="molecule type" value="mRNA"/>
</dbReference>
<name>T2M9P5_HYDVU</name>
<protein>
    <submittedName>
        <fullName evidence="2">Coiled-coil domain-containing protein KIAA1407</fullName>
    </submittedName>
</protein>
<dbReference type="InterPro" id="IPR052270">
    <property type="entry name" value="CACF_protein"/>
</dbReference>
<evidence type="ECO:0000256" key="1">
    <source>
        <dbReference type="SAM" id="Coils"/>
    </source>
</evidence>
<organism evidence="2">
    <name type="scientific">Hydra vulgaris</name>
    <name type="common">Hydra</name>
    <name type="synonym">Hydra attenuata</name>
    <dbReference type="NCBI Taxonomy" id="6087"/>
    <lineage>
        <taxon>Eukaryota</taxon>
        <taxon>Metazoa</taxon>
        <taxon>Cnidaria</taxon>
        <taxon>Hydrozoa</taxon>
        <taxon>Hydroidolina</taxon>
        <taxon>Anthoathecata</taxon>
        <taxon>Aplanulata</taxon>
        <taxon>Hydridae</taxon>
        <taxon>Hydra</taxon>
    </lineage>
</organism>